<feature type="region of interest" description="Disordered" evidence="1">
    <location>
        <begin position="1"/>
        <end position="24"/>
    </location>
</feature>
<keyword evidence="2" id="KW-1133">Transmembrane helix</keyword>
<dbReference type="RefSeq" id="WP_151470083.1">
    <property type="nucleotide sequence ID" value="NZ_WBKG01000012.1"/>
</dbReference>
<comment type="caution">
    <text evidence="3">The sequence shown here is derived from an EMBL/GenBank/DDBJ whole genome shotgun (WGS) entry which is preliminary data.</text>
</comment>
<dbReference type="AlphaFoldDB" id="A0A7J5DFJ7"/>
<name>A0A7J5DFJ7_9ACTN</name>
<evidence type="ECO:0000256" key="2">
    <source>
        <dbReference type="SAM" id="Phobius"/>
    </source>
</evidence>
<accession>A0A7J5DFJ7</accession>
<protein>
    <recommendedName>
        <fullName evidence="5">DUF4190 domain-containing protein</fullName>
    </recommendedName>
</protein>
<dbReference type="Proteomes" id="UP000442990">
    <property type="component" value="Unassembled WGS sequence"/>
</dbReference>
<proteinExistence type="predicted"/>
<feature type="transmembrane region" description="Helical" evidence="2">
    <location>
        <begin position="66"/>
        <end position="86"/>
    </location>
</feature>
<dbReference type="EMBL" id="WBKG01000012">
    <property type="protein sequence ID" value="KAB1987651.1"/>
    <property type="molecule type" value="Genomic_DNA"/>
</dbReference>
<keyword evidence="2" id="KW-0472">Membrane</keyword>
<organism evidence="3 4">
    <name type="scientific">Streptomyces triticiradicis</name>
    <dbReference type="NCBI Taxonomy" id="2651189"/>
    <lineage>
        <taxon>Bacteria</taxon>
        <taxon>Bacillati</taxon>
        <taxon>Actinomycetota</taxon>
        <taxon>Actinomycetes</taxon>
        <taxon>Kitasatosporales</taxon>
        <taxon>Streptomycetaceae</taxon>
        <taxon>Streptomyces</taxon>
    </lineage>
</organism>
<evidence type="ECO:0000256" key="1">
    <source>
        <dbReference type="SAM" id="MobiDB-lite"/>
    </source>
</evidence>
<evidence type="ECO:0000313" key="3">
    <source>
        <dbReference type="EMBL" id="KAB1987651.1"/>
    </source>
</evidence>
<feature type="transmembrane region" description="Helical" evidence="2">
    <location>
        <begin position="98"/>
        <end position="117"/>
    </location>
</feature>
<gene>
    <name evidence="3" type="ORF">F8144_16445</name>
</gene>
<feature type="transmembrane region" description="Helical" evidence="2">
    <location>
        <begin position="38"/>
        <end position="60"/>
    </location>
</feature>
<keyword evidence="2" id="KW-0812">Transmembrane</keyword>
<evidence type="ECO:0000313" key="4">
    <source>
        <dbReference type="Proteomes" id="UP000442990"/>
    </source>
</evidence>
<sequence length="118" mass="12227">MTDSDPTPGRPPGPYAGPEWHAAPGPYLSSGEPVRPSAVWNGAAIAALVLSLLSLLLLIGLGVLGLLVSLLVFTPLAVVFSITAGIQVARRGQRGMGLAVMGFLLALPGWLITAFLLW</sequence>
<reference evidence="3 4" key="1">
    <citation type="submission" date="2019-09" db="EMBL/GenBank/DDBJ databases">
        <title>Isolation and identification of active actinomycetes.</title>
        <authorList>
            <person name="Yu Z."/>
            <person name="Han C."/>
            <person name="Yu B."/>
        </authorList>
    </citation>
    <scope>NUCLEOTIDE SEQUENCE [LARGE SCALE GENOMIC DNA]</scope>
    <source>
        <strain evidence="3 4">NEAU-H2</strain>
    </source>
</reference>
<keyword evidence="4" id="KW-1185">Reference proteome</keyword>
<evidence type="ECO:0008006" key="5">
    <source>
        <dbReference type="Google" id="ProtNLM"/>
    </source>
</evidence>